<evidence type="ECO:0000259" key="2">
    <source>
        <dbReference type="Pfam" id="PF22725"/>
    </source>
</evidence>
<dbReference type="PANTHER" id="PTHR43054">
    <property type="match status" value="1"/>
</dbReference>
<organism evidence="3 4">
    <name type="scientific">Streptococcus gallolyticus</name>
    <dbReference type="NCBI Taxonomy" id="315405"/>
    <lineage>
        <taxon>Bacteria</taxon>
        <taxon>Bacillati</taxon>
        <taxon>Bacillota</taxon>
        <taxon>Bacilli</taxon>
        <taxon>Lactobacillales</taxon>
        <taxon>Streptococcaceae</taxon>
        <taxon>Streptococcus</taxon>
    </lineage>
</organism>
<proteinExistence type="predicted"/>
<dbReference type="Proteomes" id="UP000182764">
    <property type="component" value="Unassembled WGS sequence"/>
</dbReference>
<dbReference type="AlphaFoldDB" id="A0A1H7UA25"/>
<name>A0A1H7UA25_9STRE</name>
<dbReference type="Pfam" id="PF22725">
    <property type="entry name" value="GFO_IDH_MocA_C3"/>
    <property type="match status" value="1"/>
</dbReference>
<dbReference type="GO" id="GO:0000166">
    <property type="term" value="F:nucleotide binding"/>
    <property type="evidence" value="ECO:0007669"/>
    <property type="project" value="InterPro"/>
</dbReference>
<gene>
    <name evidence="3" type="ORF">SAMN04487839_101318</name>
</gene>
<dbReference type="SUPFAM" id="SSF55347">
    <property type="entry name" value="Glyceraldehyde-3-phosphate dehydrogenase-like, C-terminal domain"/>
    <property type="match status" value="1"/>
</dbReference>
<dbReference type="SUPFAM" id="SSF51735">
    <property type="entry name" value="NAD(P)-binding Rossmann-fold domains"/>
    <property type="match status" value="1"/>
</dbReference>
<dbReference type="Gene3D" id="3.30.360.10">
    <property type="entry name" value="Dihydrodipicolinate Reductase, domain 2"/>
    <property type="match status" value="1"/>
</dbReference>
<dbReference type="InterPro" id="IPR055170">
    <property type="entry name" value="GFO_IDH_MocA-like_dom"/>
</dbReference>
<dbReference type="InterPro" id="IPR036291">
    <property type="entry name" value="NAD(P)-bd_dom_sf"/>
</dbReference>
<dbReference type="Pfam" id="PF01408">
    <property type="entry name" value="GFO_IDH_MocA"/>
    <property type="match status" value="1"/>
</dbReference>
<dbReference type="Gene3D" id="3.40.50.720">
    <property type="entry name" value="NAD(P)-binding Rossmann-like Domain"/>
    <property type="match status" value="1"/>
</dbReference>
<feature type="domain" description="GFO/IDH/MocA-like oxidoreductase" evidence="2">
    <location>
        <begin position="130"/>
        <end position="247"/>
    </location>
</feature>
<dbReference type="InterPro" id="IPR000683">
    <property type="entry name" value="Gfo/Idh/MocA-like_OxRdtase_N"/>
</dbReference>
<reference evidence="3 4" key="1">
    <citation type="submission" date="2016-10" db="EMBL/GenBank/DDBJ databases">
        <authorList>
            <person name="de Groot N.N."/>
        </authorList>
    </citation>
    <scope>NUCLEOTIDE SEQUENCE [LARGE SCALE GENOMIC DNA]</scope>
    <source>
        <strain evidence="3 4">VTM1R29</strain>
    </source>
</reference>
<dbReference type="PANTHER" id="PTHR43054:SF1">
    <property type="entry name" value="SCYLLO-INOSITOL 2-DEHYDROGENASE (NADP(+)) IOLU"/>
    <property type="match status" value="1"/>
</dbReference>
<sequence>MKLGIIGAGLIVEEFLPKLVQLEQLEILGIQSVPSDMDKLKQWCTRYNIPLATSDFEELSQSGIDTVYIAVPNFLHVSFVEKALNSGLNVIVEKPMTSNVNEAQHLKELAQAKGLFLFEAITTRYFKTYQKIREWLPKIGQIKLVESKYSQYSRRYDAFQKGEILPVFDPAKAGGAMMDLNLYNLHFVMGLFGQPENQHYFANVERGIDTSGVAVLNYPDFIAVCTAAKDSKGKSGSLIQGTKGYIETTLSPNLVGEVKLALNDGRKESFDDGLSQARLIPEFQAFVKMINDNDLEACYKELEASLSVSKVQTQLRKEAGIIFPMDN</sequence>
<feature type="domain" description="Gfo/Idh/MocA-like oxidoreductase N-terminal" evidence="1">
    <location>
        <begin position="2"/>
        <end position="118"/>
    </location>
</feature>
<dbReference type="RefSeq" id="WP_074595404.1">
    <property type="nucleotide sequence ID" value="NZ_FNUH01000002.1"/>
</dbReference>
<dbReference type="EMBL" id="FOBM01000001">
    <property type="protein sequence ID" value="SEL93659.1"/>
    <property type="molecule type" value="Genomic_DNA"/>
</dbReference>
<evidence type="ECO:0000313" key="4">
    <source>
        <dbReference type="Proteomes" id="UP000182764"/>
    </source>
</evidence>
<protein>
    <submittedName>
        <fullName evidence="3">Predicted dehydrogenase</fullName>
    </submittedName>
</protein>
<accession>A0A1H7UA25</accession>
<evidence type="ECO:0000259" key="1">
    <source>
        <dbReference type="Pfam" id="PF01408"/>
    </source>
</evidence>
<evidence type="ECO:0000313" key="3">
    <source>
        <dbReference type="EMBL" id="SEL93659.1"/>
    </source>
</evidence>